<dbReference type="PROSITE" id="PS52016">
    <property type="entry name" value="TONB_DEPENDENT_REC_3"/>
    <property type="match status" value="1"/>
</dbReference>
<dbReference type="InterPro" id="IPR036942">
    <property type="entry name" value="Beta-barrel_TonB_sf"/>
</dbReference>
<comment type="subcellular location">
    <subcellularLocation>
        <location evidence="1 7">Cell outer membrane</location>
        <topology evidence="1 7">Multi-pass membrane protein</topology>
    </subcellularLocation>
</comment>
<gene>
    <name evidence="9" type="ORF">K4G66_15555</name>
</gene>
<dbReference type="Pfam" id="PF13715">
    <property type="entry name" value="CarbopepD_reg_2"/>
    <property type="match status" value="1"/>
</dbReference>
<dbReference type="AlphaFoldDB" id="A0AA49JK41"/>
<keyword evidence="3 7" id="KW-1134">Transmembrane beta strand</keyword>
<dbReference type="SUPFAM" id="SSF49464">
    <property type="entry name" value="Carboxypeptidase regulatory domain-like"/>
    <property type="match status" value="1"/>
</dbReference>
<evidence type="ECO:0000256" key="7">
    <source>
        <dbReference type="PROSITE-ProRule" id="PRU01360"/>
    </source>
</evidence>
<dbReference type="InterPro" id="IPR037066">
    <property type="entry name" value="Plug_dom_sf"/>
</dbReference>
<dbReference type="Gene3D" id="2.60.40.1120">
    <property type="entry name" value="Carboxypeptidase-like, regulatory domain"/>
    <property type="match status" value="1"/>
</dbReference>
<evidence type="ECO:0000256" key="4">
    <source>
        <dbReference type="ARBA" id="ARBA00022692"/>
    </source>
</evidence>
<dbReference type="Pfam" id="PF07715">
    <property type="entry name" value="Plug"/>
    <property type="match status" value="1"/>
</dbReference>
<evidence type="ECO:0000259" key="8">
    <source>
        <dbReference type="Pfam" id="PF07715"/>
    </source>
</evidence>
<dbReference type="Gene3D" id="2.40.170.20">
    <property type="entry name" value="TonB-dependent receptor, beta-barrel domain"/>
    <property type="match status" value="1"/>
</dbReference>
<dbReference type="NCBIfam" id="TIGR04057">
    <property type="entry name" value="SusC_RagA_signa"/>
    <property type="match status" value="1"/>
</dbReference>
<keyword evidence="2 7" id="KW-0813">Transport</keyword>
<evidence type="ECO:0000256" key="6">
    <source>
        <dbReference type="ARBA" id="ARBA00023237"/>
    </source>
</evidence>
<reference evidence="9" key="1">
    <citation type="journal article" date="2023" name="Comput. Struct. Biotechnol. J.">
        <title>Discovery of a novel marine Bacteroidetes with a rich repertoire of carbohydrate-active enzymes.</title>
        <authorList>
            <person name="Chen B."/>
            <person name="Liu G."/>
            <person name="Chen Q."/>
            <person name="Wang H."/>
            <person name="Liu L."/>
            <person name="Tang K."/>
        </authorList>
    </citation>
    <scope>NUCLEOTIDE SEQUENCE</scope>
    <source>
        <strain evidence="9">TK19036</strain>
    </source>
</reference>
<keyword evidence="6 7" id="KW-0998">Cell outer membrane</keyword>
<dbReference type="EMBL" id="CP120682">
    <property type="protein sequence ID" value="WKN40110.1"/>
    <property type="molecule type" value="Genomic_DNA"/>
</dbReference>
<dbReference type="Gene3D" id="2.170.130.10">
    <property type="entry name" value="TonB-dependent receptor, plug domain"/>
    <property type="match status" value="1"/>
</dbReference>
<dbReference type="InterPro" id="IPR023997">
    <property type="entry name" value="TonB-dep_OMP_SusC/RagA_CS"/>
</dbReference>
<keyword evidence="4 7" id="KW-0812">Transmembrane</keyword>
<dbReference type="InterPro" id="IPR008969">
    <property type="entry name" value="CarboxyPept-like_regulatory"/>
</dbReference>
<dbReference type="InterPro" id="IPR012910">
    <property type="entry name" value="Plug_dom"/>
</dbReference>
<proteinExistence type="inferred from homology"/>
<dbReference type="GO" id="GO:0009279">
    <property type="term" value="C:cell outer membrane"/>
    <property type="evidence" value="ECO:0007669"/>
    <property type="project" value="UniProtKB-SubCell"/>
</dbReference>
<comment type="similarity">
    <text evidence="7">Belongs to the TonB-dependent receptor family.</text>
</comment>
<keyword evidence="5 7" id="KW-0472">Membrane</keyword>
<evidence type="ECO:0000313" key="9">
    <source>
        <dbReference type="EMBL" id="WKN40110.1"/>
    </source>
</evidence>
<protein>
    <submittedName>
        <fullName evidence="9">TonB-dependent receptor</fullName>
    </submittedName>
</protein>
<accession>A0AA49JK41</accession>
<feature type="domain" description="TonB-dependent receptor plug" evidence="8">
    <location>
        <begin position="123"/>
        <end position="241"/>
    </location>
</feature>
<reference evidence="9" key="2">
    <citation type="journal article" date="2024" name="Antonie Van Leeuwenhoek">
        <title>Roseihalotalea indica gen. nov., sp. nov., a halophilic Bacteroidetes from mesopelagic Southwest Indian Ocean with higher carbohydrate metabolic potential.</title>
        <authorList>
            <person name="Chen B."/>
            <person name="Zhang M."/>
            <person name="Lin D."/>
            <person name="Ye J."/>
            <person name="Tang K."/>
        </authorList>
    </citation>
    <scope>NUCLEOTIDE SEQUENCE</scope>
    <source>
        <strain evidence="9">TK19036</strain>
    </source>
</reference>
<evidence type="ECO:0000256" key="2">
    <source>
        <dbReference type="ARBA" id="ARBA00022448"/>
    </source>
</evidence>
<dbReference type="InterPro" id="IPR039426">
    <property type="entry name" value="TonB-dep_rcpt-like"/>
</dbReference>
<sequence>MLNFKKHLVGGVVMVLVCLLHGFVAKGQTESYRLTGRVTSSEGEGLPGVNVLVKESQSGTVTDLDGNFNLTVSSEDVLVVSFIGYLTEEVSVNGKTTLDVTLIEDIEQLEEVVIVGYGEIKRAEVSSALTSIDSKSIEQTVNTTVEQAIQGRAAGVYVTQNTGQPGGGISVNIRGVNSINGSNQPLYVIDGVQIEPGTVSYGAGSSSNPLAGLNPSDIASMDILQGPSATAIYGSRGTNGVVLITTKRGQAGGTKITYGYLYNLQTRPQPIDVMSLQQYAQMTNEYHEIAGGDSPGAFLDPSILGEGTNWQRELFQQAPLNKHQLSLSGGGENTTYYLSGEYFDQEGIAIGSQFERYGVRLNVENQTREWLKLSTNLNVSQTDESLNTTQESLITDGLSLAPNIPVRNPDGSWGGADALNGSSVQFTPINPIAIANLNTNERVRRQFLGAFNAEVDIIDGLVFRTSLSGRANYSKQNYFRPTWEIGDKVNTQASLQVTDQAETYWNFNQLLEYTNSIGRHNFTVMASHEAQQSTWEQLQASRVNFTVEDLIDLNLGSTQGATNAGGSSTWAMESYLGRINYNFDEKYILQGAIRADGSVNFGPENRWGVFPSLSAAWRVTEESFMQNVPLISELKLRFETGLTGNQGSGAYIYAPLRPVSTVWGPGFNAERYGNANLQWEETLTNNIGFNLSLFESRIQLEGDFYVKETNNLLLDNPLPDYMGTAAEGSIGSPRVNIGALENRGYALTLNTINVDRGSFSWRTNFNISGFKTKITQFYSESAFVDRVAWYLEDFTQRAVVGETPWLFYGYVYEGLFQSVEDIESSALPVDNTGAELPIDPNNGVYVGDIKYRDINEDGIIDERDQTFIGNPWPKFSFGFTNTFNYKNLDLTILLTGSYGNDIYNFLRFRNTDPNNINLGENLFEETINYAKVVMDENGSPVLANPDASIPRISGVDPNNNGERITDRYVEDGSYIRIKNIQLGYNLPSSIVNKQSVVKGLRVSIGAQNLATFTKYTGYDPEVGAYVGENVAGDNQPIGVDYGRYPITPTYTFSINADF</sequence>
<evidence type="ECO:0000256" key="5">
    <source>
        <dbReference type="ARBA" id="ARBA00023136"/>
    </source>
</evidence>
<dbReference type="NCBIfam" id="TIGR04056">
    <property type="entry name" value="OMP_RagA_SusC"/>
    <property type="match status" value="1"/>
</dbReference>
<dbReference type="SUPFAM" id="SSF56935">
    <property type="entry name" value="Porins"/>
    <property type="match status" value="1"/>
</dbReference>
<name>A0AA49JK41_9BACT</name>
<keyword evidence="9" id="KW-0675">Receptor</keyword>
<evidence type="ECO:0000256" key="3">
    <source>
        <dbReference type="ARBA" id="ARBA00022452"/>
    </source>
</evidence>
<evidence type="ECO:0000256" key="1">
    <source>
        <dbReference type="ARBA" id="ARBA00004571"/>
    </source>
</evidence>
<organism evidence="9">
    <name type="scientific">Roseihalotalea indica</name>
    <dbReference type="NCBI Taxonomy" id="2867963"/>
    <lineage>
        <taxon>Bacteria</taxon>
        <taxon>Pseudomonadati</taxon>
        <taxon>Bacteroidota</taxon>
        <taxon>Cytophagia</taxon>
        <taxon>Cytophagales</taxon>
        <taxon>Catalimonadaceae</taxon>
        <taxon>Roseihalotalea</taxon>
    </lineage>
</organism>
<dbReference type="InterPro" id="IPR023996">
    <property type="entry name" value="TonB-dep_OMP_SusC/RagA"/>
</dbReference>
<dbReference type="FunFam" id="2.60.40.1120:FF:000003">
    <property type="entry name" value="Outer membrane protein Omp121"/>
    <property type="match status" value="1"/>
</dbReference>